<feature type="domain" description="Major facilitator superfamily (MFS) profile" evidence="9">
    <location>
        <begin position="66"/>
        <end position="477"/>
    </location>
</feature>
<evidence type="ECO:0000256" key="3">
    <source>
        <dbReference type="ARBA" id="ARBA00022448"/>
    </source>
</evidence>
<accession>A0A2J5HJG8</accession>
<feature type="transmembrane region" description="Helical" evidence="8">
    <location>
        <begin position="224"/>
        <end position="244"/>
    </location>
</feature>
<feature type="transmembrane region" description="Helical" evidence="8">
    <location>
        <begin position="293"/>
        <end position="313"/>
    </location>
</feature>
<dbReference type="SUPFAM" id="SSF53067">
    <property type="entry name" value="Actin-like ATPase domain"/>
    <property type="match status" value="3"/>
</dbReference>
<evidence type="ECO:0000313" key="10">
    <source>
        <dbReference type="EMBL" id="PLN77230.1"/>
    </source>
</evidence>
<evidence type="ECO:0000313" key="11">
    <source>
        <dbReference type="Proteomes" id="UP000235023"/>
    </source>
</evidence>
<dbReference type="PANTHER" id="PTHR43791">
    <property type="entry name" value="PERMEASE-RELATED"/>
    <property type="match status" value="1"/>
</dbReference>
<feature type="compositionally biased region" description="Basic and acidic residues" evidence="7">
    <location>
        <begin position="480"/>
        <end position="498"/>
    </location>
</feature>
<feature type="region of interest" description="Disordered" evidence="7">
    <location>
        <begin position="814"/>
        <end position="862"/>
    </location>
</feature>
<dbReference type="Proteomes" id="UP000235023">
    <property type="component" value="Unassembled WGS sequence"/>
</dbReference>
<dbReference type="AlphaFoldDB" id="A0A2J5HJG8"/>
<dbReference type="GO" id="GO:0022857">
    <property type="term" value="F:transmembrane transporter activity"/>
    <property type="evidence" value="ECO:0007669"/>
    <property type="project" value="InterPro"/>
</dbReference>
<dbReference type="InterPro" id="IPR036259">
    <property type="entry name" value="MFS_trans_sf"/>
</dbReference>
<evidence type="ECO:0000256" key="5">
    <source>
        <dbReference type="ARBA" id="ARBA00022989"/>
    </source>
</evidence>
<dbReference type="EMBL" id="KZ559600">
    <property type="protein sequence ID" value="PLN77230.1"/>
    <property type="molecule type" value="Genomic_DNA"/>
</dbReference>
<dbReference type="Gene3D" id="3.30.420.40">
    <property type="match status" value="1"/>
</dbReference>
<gene>
    <name evidence="10" type="ORF">BDW42DRAFT_188199</name>
</gene>
<dbReference type="PANTHER" id="PTHR43791:SF36">
    <property type="entry name" value="TRANSPORTER, PUTATIVE (AFU_ORTHOLOGUE AFUA_6G08340)-RELATED"/>
    <property type="match status" value="1"/>
</dbReference>
<evidence type="ECO:0000256" key="6">
    <source>
        <dbReference type="ARBA" id="ARBA00023136"/>
    </source>
</evidence>
<feature type="transmembrane region" description="Helical" evidence="8">
    <location>
        <begin position="131"/>
        <end position="151"/>
    </location>
</feature>
<comment type="subcellular location">
    <subcellularLocation>
        <location evidence="1">Membrane</location>
        <topology evidence="1">Multi-pass membrane protein</topology>
    </subcellularLocation>
</comment>
<feature type="compositionally biased region" description="Polar residues" evidence="7">
    <location>
        <begin position="1"/>
        <end position="13"/>
    </location>
</feature>
<feature type="region of interest" description="Disordered" evidence="7">
    <location>
        <begin position="689"/>
        <end position="726"/>
    </location>
</feature>
<keyword evidence="5 8" id="KW-1133">Transmembrane helix</keyword>
<dbReference type="FunFam" id="1.20.1250.20:FF:000013">
    <property type="entry name" value="MFS general substrate transporter"/>
    <property type="match status" value="1"/>
</dbReference>
<evidence type="ECO:0000256" key="4">
    <source>
        <dbReference type="ARBA" id="ARBA00022692"/>
    </source>
</evidence>
<feature type="region of interest" description="Disordered" evidence="7">
    <location>
        <begin position="1"/>
        <end position="35"/>
    </location>
</feature>
<dbReference type="InterPro" id="IPR020846">
    <property type="entry name" value="MFS_dom"/>
</dbReference>
<evidence type="ECO:0000256" key="1">
    <source>
        <dbReference type="ARBA" id="ARBA00004141"/>
    </source>
</evidence>
<dbReference type="Pfam" id="PF07690">
    <property type="entry name" value="MFS_1"/>
    <property type="match status" value="1"/>
</dbReference>
<keyword evidence="6 8" id="KW-0472">Membrane</keyword>
<dbReference type="Pfam" id="PF02541">
    <property type="entry name" value="Ppx-GppA"/>
    <property type="match status" value="2"/>
</dbReference>
<dbReference type="SUPFAM" id="SSF103473">
    <property type="entry name" value="MFS general substrate transporter"/>
    <property type="match status" value="1"/>
</dbReference>
<feature type="region of interest" description="Disordered" evidence="7">
    <location>
        <begin position="480"/>
        <end position="500"/>
    </location>
</feature>
<dbReference type="GO" id="GO:0016020">
    <property type="term" value="C:membrane"/>
    <property type="evidence" value="ECO:0007669"/>
    <property type="project" value="UniProtKB-SubCell"/>
</dbReference>
<feature type="transmembrane region" description="Helical" evidence="8">
    <location>
        <begin position="384"/>
        <end position="406"/>
    </location>
</feature>
<feature type="transmembrane region" description="Helical" evidence="8">
    <location>
        <begin position="157"/>
        <end position="182"/>
    </location>
</feature>
<dbReference type="FunFam" id="3.30.420.40:FF:000191">
    <property type="entry name" value="Retrograde regulation protein 2"/>
    <property type="match status" value="1"/>
</dbReference>
<evidence type="ECO:0000259" key="9">
    <source>
        <dbReference type="PROSITE" id="PS50850"/>
    </source>
</evidence>
<reference evidence="11" key="1">
    <citation type="submission" date="2017-12" db="EMBL/GenBank/DDBJ databases">
        <authorList>
            <consortium name="DOE Joint Genome Institute"/>
            <person name="Mondo S.J."/>
            <person name="Kjaerbolling I."/>
            <person name="Vesth T.C."/>
            <person name="Frisvad J.C."/>
            <person name="Nybo J.L."/>
            <person name="Theobald S."/>
            <person name="Kuo A."/>
            <person name="Bowyer P."/>
            <person name="Matsuda Y."/>
            <person name="Lyhne E.K."/>
            <person name="Kogle M.E."/>
            <person name="Clum A."/>
            <person name="Lipzen A."/>
            <person name="Salamov A."/>
            <person name="Ngan C.Y."/>
            <person name="Daum C."/>
            <person name="Chiniquy J."/>
            <person name="Barry K."/>
            <person name="LaButti K."/>
            <person name="Haridas S."/>
            <person name="Simmons B.A."/>
            <person name="Magnuson J.K."/>
            <person name="Mortensen U.H."/>
            <person name="Larsen T.O."/>
            <person name="Grigoriev I.V."/>
            <person name="Baker S.E."/>
            <person name="Andersen M.R."/>
            <person name="Nordberg H.P."/>
            <person name="Cantor M.N."/>
            <person name="Hua S.X."/>
        </authorList>
    </citation>
    <scope>NUCLEOTIDE SEQUENCE [LARGE SCALE GENOMIC DNA]</scope>
    <source>
        <strain evidence="11">IBT 19404</strain>
    </source>
</reference>
<feature type="compositionally biased region" description="Basic and acidic residues" evidence="7">
    <location>
        <begin position="25"/>
        <end position="35"/>
    </location>
</feature>
<keyword evidence="11" id="KW-1185">Reference proteome</keyword>
<feature type="transmembrane region" description="Helical" evidence="8">
    <location>
        <begin position="333"/>
        <end position="350"/>
    </location>
</feature>
<feature type="transmembrane region" description="Helical" evidence="8">
    <location>
        <begin position="103"/>
        <end position="124"/>
    </location>
</feature>
<sequence length="1128" mass="122642">MGFFGKNQTTLTVSDDEIQPAPTADPEKQTLSHDEAQTALPEMPPAAVSIDPEIEKRVLRKLDLRVPTLLGFLYLLSLLDRSNIGNAKIAGMREDLQLDSQRYSWLLTIFYIAYTVFEFAALMWKVMPPHQWAAITVMAWGIVATCQAAAFNWESMMALRFLLGMAEAAFGPGTPYLLSFFYRRHELGLRCGMFVSAAPLANTFAGALAYGITSGHSKLANWRLLFLVEGSPSLIAAVVAWYFLPDHPSTARFLTEEEKEVARARGMRRSGESERSTGIDWRDVGRTVLDAKAWLTALMYFSCNVSFSSLPVFLPTILEEMGFSSINAQGLTAPPYFASFLVTLATTWIADRFQQRGLTIAICSVVGAVGYTLLATSLSVGVRYLGVFLAAAGVFPCIANILPWVLNNQGSDTRRGVGIVILNLVGQCGPFLGTNVFPDRDAPRYIRGQAICAAFMYFTTLLALGLRALLMWENRRLDQEHGTKAEREARGGPAHDDTVGEENYGAGFRYVFNGIRFSITDLTPPTTRLLPTIYQDRAPISLYDAQYPDQPTTSRTTRHAIPDPTITSVIAHLKRFQRTCSDFDVPAENIHILATEATRTAPNSADFRARITAATGWTVRLLSKEEEGRIGALGIASSGAGVAGLAMDLGGGSTQLTWVVERDGEVRTCPAGAISFPYGAAALTRRLGGGEDVAEGRGGKKEKEKEKEKKKEKKKEGEKKNASGSARKQLLEEMRCAFRDAYAQLGLSESSVMEISRARGSFTLYLCGGGFRGWGYVLMKQAAVDPYPIPIINGFRVQRGEFHDTVSVLDEIGVANEDDDDEASSSSSPTGKSKDSKDKKKKAKNNNKTDKNQEDNPHIFGVSKRRASQIPAVALLVTAIMDALPAITHIQFSQGGVREGFLFDKIPADVRAHSPLLAATAPHAPPDAEVIYSLLRNALPDTPSPSGEHAVPASISGLLARAVANMAFAHAAVPRESRSAAAVRCTTSGVLASAGCLSHGERALLALVLCERWAGDLSAADEAFRGLLGRCVSREEVWWARYLGRVAALVGDVYPAGRVRGGSRMRMDTEWGVVAKKKGRVEMLVVRVWCEDGSVGGGRGERLEELGKKKNWEGGYGVKIGVTYGGMS</sequence>
<feature type="compositionally biased region" description="Basic and acidic residues" evidence="7">
    <location>
        <begin position="694"/>
        <end position="721"/>
    </location>
</feature>
<dbReference type="Pfam" id="PF23566">
    <property type="entry name" value="RTG2_C"/>
    <property type="match status" value="1"/>
</dbReference>
<feature type="transmembrane region" description="Helical" evidence="8">
    <location>
        <begin position="194"/>
        <end position="212"/>
    </location>
</feature>
<proteinExistence type="inferred from homology"/>
<dbReference type="InterPro" id="IPR003695">
    <property type="entry name" value="Ppx_GppA_N"/>
</dbReference>
<evidence type="ECO:0000256" key="7">
    <source>
        <dbReference type="SAM" id="MobiDB-lite"/>
    </source>
</evidence>
<organism evidence="10 11">
    <name type="scientific">Aspergillus taichungensis</name>
    <dbReference type="NCBI Taxonomy" id="482145"/>
    <lineage>
        <taxon>Eukaryota</taxon>
        <taxon>Fungi</taxon>
        <taxon>Dikarya</taxon>
        <taxon>Ascomycota</taxon>
        <taxon>Pezizomycotina</taxon>
        <taxon>Eurotiomycetes</taxon>
        <taxon>Eurotiomycetidae</taxon>
        <taxon>Eurotiales</taxon>
        <taxon>Aspergillaceae</taxon>
        <taxon>Aspergillus</taxon>
        <taxon>Aspergillus subgen. Circumdati</taxon>
    </lineage>
</organism>
<name>A0A2J5HJG8_9EURO</name>
<keyword evidence="3" id="KW-0813">Transport</keyword>
<dbReference type="OrthoDB" id="2985014at2759"/>
<comment type="similarity">
    <text evidence="2">Belongs to the major facilitator superfamily.</text>
</comment>
<feature type="transmembrane region" description="Helical" evidence="8">
    <location>
        <begin position="450"/>
        <end position="472"/>
    </location>
</feature>
<dbReference type="FunFam" id="1.20.1250.20:FF:000018">
    <property type="entry name" value="MFS transporter permease"/>
    <property type="match status" value="1"/>
</dbReference>
<dbReference type="Gene3D" id="1.20.1250.20">
    <property type="entry name" value="MFS general substrate transporter like domains"/>
    <property type="match status" value="2"/>
</dbReference>
<protein>
    <submittedName>
        <fullName evidence="10">MFS general substrate transporter</fullName>
    </submittedName>
</protein>
<evidence type="ECO:0000256" key="2">
    <source>
        <dbReference type="ARBA" id="ARBA00008335"/>
    </source>
</evidence>
<feature type="transmembrane region" description="Helical" evidence="8">
    <location>
        <begin position="357"/>
        <end position="378"/>
    </location>
</feature>
<dbReference type="InterPro" id="IPR057512">
    <property type="entry name" value="RTG2_C"/>
</dbReference>
<dbReference type="PROSITE" id="PS50850">
    <property type="entry name" value="MFS"/>
    <property type="match status" value="1"/>
</dbReference>
<dbReference type="InterPro" id="IPR043129">
    <property type="entry name" value="ATPase_NBD"/>
</dbReference>
<keyword evidence="4 8" id="KW-0812">Transmembrane</keyword>
<dbReference type="InterPro" id="IPR011701">
    <property type="entry name" value="MFS"/>
</dbReference>
<feature type="compositionally biased region" description="Basic and acidic residues" evidence="7">
    <location>
        <begin position="847"/>
        <end position="857"/>
    </location>
</feature>
<dbReference type="Gene3D" id="3.30.420.150">
    <property type="entry name" value="Exopolyphosphatase. Domain 2"/>
    <property type="match status" value="2"/>
</dbReference>
<evidence type="ECO:0000256" key="8">
    <source>
        <dbReference type="SAM" id="Phobius"/>
    </source>
</evidence>